<evidence type="ECO:0000313" key="1">
    <source>
        <dbReference type="EMBL" id="KAA8566354.1"/>
    </source>
</evidence>
<dbReference type="Proteomes" id="UP000322873">
    <property type="component" value="Unassembled WGS sequence"/>
</dbReference>
<dbReference type="AlphaFoldDB" id="A0A5M9JAK9"/>
<protein>
    <submittedName>
        <fullName evidence="1">Uncharacterized protein</fullName>
    </submittedName>
</protein>
<organism evidence="1 2">
    <name type="scientific">Monilinia fructicola</name>
    <name type="common">Brown rot fungus</name>
    <name type="synonym">Ciboria fructicola</name>
    <dbReference type="NCBI Taxonomy" id="38448"/>
    <lineage>
        <taxon>Eukaryota</taxon>
        <taxon>Fungi</taxon>
        <taxon>Dikarya</taxon>
        <taxon>Ascomycota</taxon>
        <taxon>Pezizomycotina</taxon>
        <taxon>Leotiomycetes</taxon>
        <taxon>Helotiales</taxon>
        <taxon>Sclerotiniaceae</taxon>
        <taxon>Monilinia</taxon>
    </lineage>
</organism>
<evidence type="ECO:0000313" key="2">
    <source>
        <dbReference type="Proteomes" id="UP000322873"/>
    </source>
</evidence>
<accession>A0A5M9JAK9</accession>
<keyword evidence="2" id="KW-1185">Reference proteome</keyword>
<comment type="caution">
    <text evidence="1">The sequence shown here is derived from an EMBL/GenBank/DDBJ whole genome shotgun (WGS) entry which is preliminary data.</text>
</comment>
<sequence>MHSKRSRISIQSWHRHQSRPATRIRVVTYLDFACAKGNFQRFGLAGFPKFRAQNFLKVVENLELLATCPDAGTTGYTFEWHTGTSKSPPINSAFANDHIHLWLHCFSRSDKAENHDIVLDFENKAIAGMRDGHPEEECKR</sequence>
<reference evidence="1 2" key="1">
    <citation type="submission" date="2019-06" db="EMBL/GenBank/DDBJ databases">
        <title>Genome Sequence of the Brown Rot Fungal Pathogen Monilinia fructicola.</title>
        <authorList>
            <person name="De Miccolis Angelini R.M."/>
            <person name="Landi L."/>
            <person name="Abate D."/>
            <person name="Pollastro S."/>
            <person name="Romanazzi G."/>
            <person name="Faretra F."/>
        </authorList>
    </citation>
    <scope>NUCLEOTIDE SEQUENCE [LARGE SCALE GENOMIC DNA]</scope>
    <source>
        <strain evidence="1 2">Mfrc123</strain>
    </source>
</reference>
<name>A0A5M9JAK9_MONFR</name>
<gene>
    <name evidence="1" type="ORF">EYC84_008935</name>
</gene>
<dbReference type="EMBL" id="VICG01000012">
    <property type="protein sequence ID" value="KAA8566354.1"/>
    <property type="molecule type" value="Genomic_DNA"/>
</dbReference>
<proteinExistence type="predicted"/>
<dbReference type="VEuPathDB" id="FungiDB:MFRU_019g00210"/>